<dbReference type="AlphaFoldDB" id="A0A2K3QBQ0"/>
<dbReference type="InterPro" id="IPR043729">
    <property type="entry name" value="DUF5672"/>
</dbReference>
<evidence type="ECO:0000313" key="3">
    <source>
        <dbReference type="EMBL" id="PNY24976.1"/>
    </source>
</evidence>
<reference evidence="3 4" key="1">
    <citation type="submission" date="2017-08" db="EMBL/GenBank/DDBJ databases">
        <title>Harnessing the power of phylogenomics to disentangle the directionality and signatures of interkingdom host jumping in the parasitic fungal genus Tolypocladium.</title>
        <authorList>
            <person name="Quandt C.A."/>
            <person name="Patterson W."/>
            <person name="Spatafora J.W."/>
        </authorList>
    </citation>
    <scope>NUCLEOTIDE SEQUENCE [LARGE SCALE GENOMIC DNA]</scope>
    <source>
        <strain evidence="3 4">CBS 113982</strain>
    </source>
</reference>
<feature type="region of interest" description="Disordered" evidence="1">
    <location>
        <begin position="69"/>
        <end position="104"/>
    </location>
</feature>
<dbReference type="EMBL" id="NRSZ01000822">
    <property type="protein sequence ID" value="PNY24976.1"/>
    <property type="molecule type" value="Genomic_DNA"/>
</dbReference>
<organism evidence="3 4">
    <name type="scientific">Tolypocladium capitatum</name>
    <dbReference type="NCBI Taxonomy" id="45235"/>
    <lineage>
        <taxon>Eukaryota</taxon>
        <taxon>Fungi</taxon>
        <taxon>Dikarya</taxon>
        <taxon>Ascomycota</taxon>
        <taxon>Pezizomycotina</taxon>
        <taxon>Sordariomycetes</taxon>
        <taxon>Hypocreomycetidae</taxon>
        <taxon>Hypocreales</taxon>
        <taxon>Ophiocordycipitaceae</taxon>
        <taxon>Tolypocladium</taxon>
    </lineage>
</organism>
<dbReference type="STRING" id="45235.A0A2K3QBQ0"/>
<gene>
    <name evidence="3" type="ORF">TCAP_05063</name>
</gene>
<evidence type="ECO:0000313" key="4">
    <source>
        <dbReference type="Proteomes" id="UP000236621"/>
    </source>
</evidence>
<sequence length="179" mass="19831">MGRHMAPWDPAASWAGNGGLSLRRVSRIVNILRGEQREDDSEPEDLWLSWRLGEQPNGHVANGSVSLTFSGESSSGVPEHVSIVPNTDGGGGGNNHDPLSDLGHPGRLVKGIDDWREGYYEPMGYHIGTGGRMYDQIWGTPDRREHIWKYCPEVKMVLEMDMADFVPGTCKDELSWVDA</sequence>
<evidence type="ECO:0000256" key="1">
    <source>
        <dbReference type="SAM" id="MobiDB-lite"/>
    </source>
</evidence>
<evidence type="ECO:0000259" key="2">
    <source>
        <dbReference type="Pfam" id="PF18922"/>
    </source>
</evidence>
<dbReference type="OrthoDB" id="10025998at2759"/>
<comment type="caution">
    <text evidence="3">The sequence shown here is derived from an EMBL/GenBank/DDBJ whole genome shotgun (WGS) entry which is preliminary data.</text>
</comment>
<dbReference type="Pfam" id="PF18922">
    <property type="entry name" value="DUF5672"/>
    <property type="match status" value="1"/>
</dbReference>
<dbReference type="Proteomes" id="UP000236621">
    <property type="component" value="Unassembled WGS sequence"/>
</dbReference>
<name>A0A2K3QBQ0_9HYPO</name>
<accession>A0A2K3QBQ0</accession>
<feature type="domain" description="DUF5672" evidence="2">
    <location>
        <begin position="13"/>
        <end position="74"/>
    </location>
</feature>
<proteinExistence type="predicted"/>
<protein>
    <recommendedName>
        <fullName evidence="2">DUF5672 domain-containing protein</fullName>
    </recommendedName>
</protein>
<keyword evidence="4" id="KW-1185">Reference proteome</keyword>